<gene>
    <name evidence="2" type="ORF">Tci_534949</name>
</gene>
<feature type="region of interest" description="Disordered" evidence="1">
    <location>
        <begin position="216"/>
        <end position="240"/>
    </location>
</feature>
<feature type="compositionally biased region" description="Basic and acidic residues" evidence="1">
    <location>
        <begin position="219"/>
        <end position="230"/>
    </location>
</feature>
<name>A0A699IJZ9_TANCI</name>
<accession>A0A699IJZ9</accession>
<reference evidence="2" key="1">
    <citation type="journal article" date="2019" name="Sci. Rep.">
        <title>Draft genome of Tanacetum cinerariifolium, the natural source of mosquito coil.</title>
        <authorList>
            <person name="Yamashiro T."/>
            <person name="Shiraishi A."/>
            <person name="Satake H."/>
            <person name="Nakayama K."/>
        </authorList>
    </citation>
    <scope>NUCLEOTIDE SEQUENCE</scope>
</reference>
<proteinExistence type="predicted"/>
<evidence type="ECO:0000313" key="2">
    <source>
        <dbReference type="EMBL" id="GEZ62976.1"/>
    </source>
</evidence>
<dbReference type="EMBL" id="BKCJ010302768">
    <property type="protein sequence ID" value="GEZ62976.1"/>
    <property type="molecule type" value="Genomic_DNA"/>
</dbReference>
<organism evidence="2">
    <name type="scientific">Tanacetum cinerariifolium</name>
    <name type="common">Dalmatian daisy</name>
    <name type="synonym">Chrysanthemum cinerariifolium</name>
    <dbReference type="NCBI Taxonomy" id="118510"/>
    <lineage>
        <taxon>Eukaryota</taxon>
        <taxon>Viridiplantae</taxon>
        <taxon>Streptophyta</taxon>
        <taxon>Embryophyta</taxon>
        <taxon>Tracheophyta</taxon>
        <taxon>Spermatophyta</taxon>
        <taxon>Magnoliopsida</taxon>
        <taxon>eudicotyledons</taxon>
        <taxon>Gunneridae</taxon>
        <taxon>Pentapetalae</taxon>
        <taxon>asterids</taxon>
        <taxon>campanulids</taxon>
        <taxon>Asterales</taxon>
        <taxon>Asteraceae</taxon>
        <taxon>Asteroideae</taxon>
        <taxon>Anthemideae</taxon>
        <taxon>Anthemidinae</taxon>
        <taxon>Tanacetum</taxon>
    </lineage>
</organism>
<feature type="non-terminal residue" evidence="2">
    <location>
        <position position="1"/>
    </location>
</feature>
<protein>
    <submittedName>
        <fullName evidence="2">Uncharacterized protein</fullName>
    </submittedName>
</protein>
<evidence type="ECO:0000256" key="1">
    <source>
        <dbReference type="SAM" id="MobiDB-lite"/>
    </source>
</evidence>
<dbReference type="AlphaFoldDB" id="A0A699IJZ9"/>
<dbReference type="Pfam" id="PF14223">
    <property type="entry name" value="Retrotran_gag_2"/>
    <property type="match status" value="1"/>
</dbReference>
<comment type="caution">
    <text evidence="2">The sequence shown here is derived from an EMBL/GenBank/DDBJ whole genome shotgun (WGS) entry which is preliminary data.</text>
</comment>
<feature type="region of interest" description="Disordered" evidence="1">
    <location>
        <begin position="327"/>
        <end position="348"/>
    </location>
</feature>
<sequence length="348" mass="39383">ILILVFIIAPTTAKQRLAKKNELKTRETLLMALLDKHLLKFKIQKDAKSLMDAIEKRLGGNKETKKVQKTLLKQQYDNFTGLSSKSLDQIHDRLQKLISKLEILGESLSQGDINMKFLRSLPLEWRTNTLICRNIADLEDQSLDYLFNNLKIYEAEVKSSSSTSLTTQNIDVVSSQYTDSIMSLPQLDNDDLKQIDADDLEEMDLKWQMAMLTMRARKSPRDTRNKDTQRRSVPVETSTSNALTSSKNLIKLLASQITDKTGLSYDNQVFDFDELITSESDVCMPTSPVHDSETVSTILNVEPSTTKPNKYLSQSNRLAAPIIDDWVSDSEDKSKGEPMPTQKAPSFV</sequence>